<dbReference type="Pfam" id="PF00005">
    <property type="entry name" value="ABC_tran"/>
    <property type="match status" value="1"/>
</dbReference>
<evidence type="ECO:0000256" key="4">
    <source>
        <dbReference type="ARBA" id="ARBA00022692"/>
    </source>
</evidence>
<dbReference type="PROSITE" id="PS50893">
    <property type="entry name" value="ABC_TRANSPORTER_2"/>
    <property type="match status" value="1"/>
</dbReference>
<dbReference type="GO" id="GO:0015421">
    <property type="term" value="F:ABC-type oligopeptide transporter activity"/>
    <property type="evidence" value="ECO:0007669"/>
    <property type="project" value="TreeGrafter"/>
</dbReference>
<dbReference type="GO" id="GO:0005886">
    <property type="term" value="C:plasma membrane"/>
    <property type="evidence" value="ECO:0007669"/>
    <property type="project" value="UniProtKB-SubCell"/>
</dbReference>
<dbReference type="RefSeq" id="WP_004817106.1">
    <property type="nucleotide sequence ID" value="NZ_PNHP01000001.1"/>
</dbReference>
<name>A0A2N6UK68_9FIRM</name>
<dbReference type="Gene3D" id="1.20.1560.10">
    <property type="entry name" value="ABC transporter type 1, transmembrane domain"/>
    <property type="match status" value="1"/>
</dbReference>
<protein>
    <submittedName>
        <fullName evidence="12">ABC transporter ATP-binding protein</fullName>
    </submittedName>
</protein>
<sequence>MKNKLNSSKNNPASHGGIKRLLKYLFNYKWQMCLVIISVIVSTVCQILGMSLLQPTIDTAILKADINGLRLNIIKMIILFSISALTSIIFSRLMVRVSEKSIRDIRNELFAKIQSMDIGFFDQNTHGEIMSRFTNDTDMLGQSLASSIPNLLQSFLLFVGTFVIMFVINFRLTILTILTIFIMLAILKRIVKKSTKLFSRNQVELGKMNGFIEETLSGQKIVKVFNFEENSKNKFNQMADRVRELIWQANTVMGKIMPFLKNGINISYAIVCMAGAFLTIVGQMTVGTLATYLTYVRQLQNPIATVSQQANVMAQAVAGANRIFEILDMEGEKDDGYIDLVHATIDKTGNFKEADTLTGIYAWKKVENGKALYKRLEGKIDFEHVNFSYDGKNQILKDVSFYARPGEKIAFVGSTGAGKTTITNVITRFYDIDSGSIKVDDIDINKIQKQALRRAFGMVLQDVSLFTDSIYENIRYGRLDANDDEIKAAARMSKADSFIKRLPHGYDTKIYGNGSSLSDGQNQLVSISRAAVDEPSMLILDEATSSIDSATELTVTDAMDNLMTGSTSIVIAHRLSTIKNSDVIMVMDGGKIIERGDHQSLMAKKGTYYQLYTGKLELD</sequence>
<dbReference type="CDD" id="cd18547">
    <property type="entry name" value="ABC_6TM_Tm288_like"/>
    <property type="match status" value="1"/>
</dbReference>
<dbReference type="FunFam" id="1.20.1560.10:FF:000011">
    <property type="entry name" value="Multidrug ABC transporter ATP-binding protein"/>
    <property type="match status" value="1"/>
</dbReference>
<evidence type="ECO:0000256" key="8">
    <source>
        <dbReference type="ARBA" id="ARBA00023136"/>
    </source>
</evidence>
<feature type="domain" description="ABC transporter" evidence="10">
    <location>
        <begin position="380"/>
        <end position="614"/>
    </location>
</feature>
<dbReference type="CDD" id="cd03254">
    <property type="entry name" value="ABCC_Glucan_exporter_like"/>
    <property type="match status" value="1"/>
</dbReference>
<reference evidence="12 13" key="1">
    <citation type="submission" date="2017-09" db="EMBL/GenBank/DDBJ databases">
        <title>Bacterial strain isolated from the female urinary microbiota.</title>
        <authorList>
            <person name="Thomas-White K."/>
            <person name="Kumar N."/>
            <person name="Forster S."/>
            <person name="Putonti C."/>
            <person name="Lawley T."/>
            <person name="Wolfe A.J."/>
        </authorList>
    </citation>
    <scope>NUCLEOTIDE SEQUENCE [LARGE SCALE GENOMIC DNA]</scope>
    <source>
        <strain evidence="12 13">UMB0204</strain>
    </source>
</reference>
<accession>A0A2N6UK68</accession>
<keyword evidence="6 12" id="KW-0067">ATP-binding</keyword>
<dbReference type="GO" id="GO:0005524">
    <property type="term" value="F:ATP binding"/>
    <property type="evidence" value="ECO:0007669"/>
    <property type="project" value="UniProtKB-KW"/>
</dbReference>
<dbReference type="GeneID" id="84577592"/>
<dbReference type="EMBL" id="PNHP01000001">
    <property type="protein sequence ID" value="PMC82186.1"/>
    <property type="molecule type" value="Genomic_DNA"/>
</dbReference>
<dbReference type="InterPro" id="IPR011527">
    <property type="entry name" value="ABC1_TM_dom"/>
</dbReference>
<evidence type="ECO:0000256" key="1">
    <source>
        <dbReference type="ARBA" id="ARBA00004651"/>
    </source>
</evidence>
<dbReference type="PROSITE" id="PS50929">
    <property type="entry name" value="ABC_TM1F"/>
    <property type="match status" value="1"/>
</dbReference>
<keyword evidence="3" id="KW-1003">Cell membrane</keyword>
<comment type="caution">
    <text evidence="12">The sequence shown here is derived from an EMBL/GenBank/DDBJ whole genome shotgun (WGS) entry which is preliminary data.</text>
</comment>
<feature type="transmembrane region" description="Helical" evidence="9">
    <location>
        <begin position="174"/>
        <end position="191"/>
    </location>
</feature>
<dbReference type="SUPFAM" id="SSF52540">
    <property type="entry name" value="P-loop containing nucleoside triphosphate hydrolases"/>
    <property type="match status" value="1"/>
</dbReference>
<dbReference type="Proteomes" id="UP000235658">
    <property type="component" value="Unassembled WGS sequence"/>
</dbReference>
<feature type="transmembrane region" description="Helical" evidence="9">
    <location>
        <begin position="73"/>
        <end position="95"/>
    </location>
</feature>
<dbReference type="PANTHER" id="PTHR43394">
    <property type="entry name" value="ATP-DEPENDENT PERMEASE MDL1, MITOCHONDRIAL"/>
    <property type="match status" value="1"/>
</dbReference>
<evidence type="ECO:0000256" key="7">
    <source>
        <dbReference type="ARBA" id="ARBA00022989"/>
    </source>
</evidence>
<feature type="domain" description="ABC transmembrane type-1" evidence="11">
    <location>
        <begin position="34"/>
        <end position="315"/>
    </location>
</feature>
<dbReference type="InterPro" id="IPR027417">
    <property type="entry name" value="P-loop_NTPase"/>
</dbReference>
<gene>
    <name evidence="12" type="ORF">CJ192_00175</name>
</gene>
<dbReference type="InterPro" id="IPR036640">
    <property type="entry name" value="ABC1_TM_sf"/>
</dbReference>
<comment type="subcellular location">
    <subcellularLocation>
        <location evidence="1">Cell membrane</location>
        <topology evidence="1">Multi-pass membrane protein</topology>
    </subcellularLocation>
</comment>
<dbReference type="SUPFAM" id="SSF90123">
    <property type="entry name" value="ABC transporter transmembrane region"/>
    <property type="match status" value="1"/>
</dbReference>
<evidence type="ECO:0000256" key="3">
    <source>
        <dbReference type="ARBA" id="ARBA00022475"/>
    </source>
</evidence>
<evidence type="ECO:0000259" key="11">
    <source>
        <dbReference type="PROSITE" id="PS50929"/>
    </source>
</evidence>
<evidence type="ECO:0000313" key="12">
    <source>
        <dbReference type="EMBL" id="PMC82186.1"/>
    </source>
</evidence>
<organism evidence="12 13">
    <name type="scientific">Anaerococcus hydrogenalis</name>
    <dbReference type="NCBI Taxonomy" id="33029"/>
    <lineage>
        <taxon>Bacteria</taxon>
        <taxon>Bacillati</taxon>
        <taxon>Bacillota</taxon>
        <taxon>Tissierellia</taxon>
        <taxon>Tissierellales</taxon>
        <taxon>Peptoniphilaceae</taxon>
        <taxon>Anaerococcus</taxon>
    </lineage>
</organism>
<dbReference type="InterPro" id="IPR003593">
    <property type="entry name" value="AAA+_ATPase"/>
</dbReference>
<dbReference type="AlphaFoldDB" id="A0A2N6UK68"/>
<evidence type="ECO:0000259" key="10">
    <source>
        <dbReference type="PROSITE" id="PS50893"/>
    </source>
</evidence>
<dbReference type="Gene3D" id="3.40.50.300">
    <property type="entry name" value="P-loop containing nucleotide triphosphate hydrolases"/>
    <property type="match status" value="1"/>
</dbReference>
<keyword evidence="2" id="KW-0813">Transport</keyword>
<dbReference type="PANTHER" id="PTHR43394:SF1">
    <property type="entry name" value="ATP-BINDING CASSETTE SUB-FAMILY B MEMBER 10, MITOCHONDRIAL"/>
    <property type="match status" value="1"/>
</dbReference>
<evidence type="ECO:0000256" key="6">
    <source>
        <dbReference type="ARBA" id="ARBA00022840"/>
    </source>
</evidence>
<dbReference type="Pfam" id="PF00664">
    <property type="entry name" value="ABC_membrane"/>
    <property type="match status" value="1"/>
</dbReference>
<dbReference type="InterPro" id="IPR039421">
    <property type="entry name" value="Type_1_exporter"/>
</dbReference>
<dbReference type="InterPro" id="IPR003439">
    <property type="entry name" value="ABC_transporter-like_ATP-bd"/>
</dbReference>
<evidence type="ECO:0000313" key="13">
    <source>
        <dbReference type="Proteomes" id="UP000235658"/>
    </source>
</evidence>
<dbReference type="SMART" id="SM00382">
    <property type="entry name" value="AAA"/>
    <property type="match status" value="1"/>
</dbReference>
<feature type="transmembrane region" description="Helical" evidence="9">
    <location>
        <begin position="30"/>
        <end position="53"/>
    </location>
</feature>
<evidence type="ECO:0000256" key="5">
    <source>
        <dbReference type="ARBA" id="ARBA00022741"/>
    </source>
</evidence>
<keyword evidence="7 9" id="KW-1133">Transmembrane helix</keyword>
<evidence type="ECO:0000256" key="9">
    <source>
        <dbReference type="SAM" id="Phobius"/>
    </source>
</evidence>
<feature type="transmembrane region" description="Helical" evidence="9">
    <location>
        <begin position="148"/>
        <end position="168"/>
    </location>
</feature>
<keyword evidence="5" id="KW-0547">Nucleotide-binding</keyword>
<dbReference type="GO" id="GO:0016887">
    <property type="term" value="F:ATP hydrolysis activity"/>
    <property type="evidence" value="ECO:0007669"/>
    <property type="project" value="InterPro"/>
</dbReference>
<keyword evidence="8 9" id="KW-0472">Membrane</keyword>
<dbReference type="FunFam" id="3.40.50.300:FF:000287">
    <property type="entry name" value="Multidrug ABC transporter ATP-binding protein"/>
    <property type="match status" value="1"/>
</dbReference>
<feature type="transmembrane region" description="Helical" evidence="9">
    <location>
        <begin position="266"/>
        <end position="293"/>
    </location>
</feature>
<proteinExistence type="predicted"/>
<evidence type="ECO:0000256" key="2">
    <source>
        <dbReference type="ARBA" id="ARBA00022448"/>
    </source>
</evidence>
<keyword evidence="4 9" id="KW-0812">Transmembrane</keyword>